<dbReference type="InterPro" id="IPR011047">
    <property type="entry name" value="Quinoprotein_ADH-like_sf"/>
</dbReference>
<reference evidence="2 3" key="1">
    <citation type="journal article" date="2017" name="ISME J.">
        <title>Potential for microbial H2 and metal transformations associated with novel bacteria and archaea in deep terrestrial subsurface sediments.</title>
        <authorList>
            <person name="Hernsdorf A.W."/>
            <person name="Amano Y."/>
            <person name="Miyakawa K."/>
            <person name="Ise K."/>
            <person name="Suzuki Y."/>
            <person name="Anantharaman K."/>
            <person name="Probst A."/>
            <person name="Burstein D."/>
            <person name="Thomas B.C."/>
            <person name="Banfield J.F."/>
        </authorList>
    </citation>
    <scope>NUCLEOTIDE SEQUENCE [LARGE SCALE GENOMIC DNA]</scope>
    <source>
        <strain evidence="2">HGW-Actinobacteria-3</strain>
    </source>
</reference>
<dbReference type="SMART" id="SM00564">
    <property type="entry name" value="PQQ"/>
    <property type="match status" value="1"/>
</dbReference>
<proteinExistence type="predicted"/>
<dbReference type="InterPro" id="IPR015943">
    <property type="entry name" value="WD40/YVTN_repeat-like_dom_sf"/>
</dbReference>
<comment type="caution">
    <text evidence="2">The sequence shown here is derived from an EMBL/GenBank/DDBJ whole genome shotgun (WGS) entry which is preliminary data.</text>
</comment>
<dbReference type="Proteomes" id="UP000233654">
    <property type="component" value="Unassembled WGS sequence"/>
</dbReference>
<evidence type="ECO:0000313" key="3">
    <source>
        <dbReference type="Proteomes" id="UP000233654"/>
    </source>
</evidence>
<protein>
    <submittedName>
        <fullName evidence="2">Uncharacterized protein</fullName>
    </submittedName>
</protein>
<organism evidence="2 3">
    <name type="scientific">Candidatus Anoxymicrobium japonicum</name>
    <dbReference type="NCBI Taxonomy" id="2013648"/>
    <lineage>
        <taxon>Bacteria</taxon>
        <taxon>Bacillati</taxon>
        <taxon>Actinomycetota</taxon>
        <taxon>Candidatus Geothermincolia</taxon>
        <taxon>Candidatus Geothermincolales</taxon>
        <taxon>Candidatus Anoxymicrobiaceae</taxon>
        <taxon>Candidatus Anoxymicrobium</taxon>
    </lineage>
</organism>
<dbReference type="EMBL" id="PHEX01000051">
    <property type="protein sequence ID" value="PKQ27826.1"/>
    <property type="molecule type" value="Genomic_DNA"/>
</dbReference>
<evidence type="ECO:0000313" key="2">
    <source>
        <dbReference type="EMBL" id="PKQ27826.1"/>
    </source>
</evidence>
<dbReference type="Gene3D" id="2.130.10.10">
    <property type="entry name" value="YVTN repeat-like/Quinoprotein amine dehydrogenase"/>
    <property type="match status" value="1"/>
</dbReference>
<gene>
    <name evidence="2" type="ORF">CVT63_06010</name>
</gene>
<dbReference type="SUPFAM" id="SSF50998">
    <property type="entry name" value="Quinoprotein alcohol dehydrogenase-like"/>
    <property type="match status" value="1"/>
</dbReference>
<dbReference type="InterPro" id="IPR018391">
    <property type="entry name" value="PQQ_b-propeller_rpt"/>
</dbReference>
<evidence type="ECO:0000256" key="1">
    <source>
        <dbReference type="SAM" id="MobiDB-lite"/>
    </source>
</evidence>
<name>A0A2N3G535_9ACTN</name>
<feature type="region of interest" description="Disordered" evidence="1">
    <location>
        <begin position="48"/>
        <end position="71"/>
    </location>
</feature>
<sequence length="99" mass="10784">MRNTDEGSSECPSVYSPLIGKDGLLYAATTNSRIFCITPDGKEKWRYDANNPWLPGPEGQPMMGGSNNFTPPAITKDGTLVSLLAEGKIFAFKMAIQQK</sequence>
<accession>A0A2N3G535</accession>
<dbReference type="AlphaFoldDB" id="A0A2N3G535"/>